<feature type="signal peptide" evidence="1">
    <location>
        <begin position="1"/>
        <end position="18"/>
    </location>
</feature>
<reference evidence="2 3" key="1">
    <citation type="submission" date="2019-11" db="EMBL/GenBank/DDBJ databases">
        <authorList>
            <person name="Holert J."/>
        </authorList>
    </citation>
    <scope>NUCLEOTIDE SEQUENCE [LARGE SCALE GENOMIC DNA]</scope>
    <source>
        <strain evidence="2">SB11_3</strain>
    </source>
</reference>
<accession>A0A5S9QP60</accession>
<dbReference type="EMBL" id="CACSIO010000036">
    <property type="protein sequence ID" value="CAA0120992.1"/>
    <property type="molecule type" value="Genomic_DNA"/>
</dbReference>
<evidence type="ECO:0000256" key="1">
    <source>
        <dbReference type="SAM" id="SignalP"/>
    </source>
</evidence>
<dbReference type="SUPFAM" id="SSF50969">
    <property type="entry name" value="YVTN repeat-like/Quinoprotein amine dehydrogenase"/>
    <property type="match status" value="1"/>
</dbReference>
<name>A0A5S9QP60_9GAMM</name>
<dbReference type="PROSITE" id="PS51257">
    <property type="entry name" value="PROKAR_LIPOPROTEIN"/>
    <property type="match status" value="1"/>
</dbReference>
<keyword evidence="3" id="KW-1185">Reference proteome</keyword>
<evidence type="ECO:0000313" key="3">
    <source>
        <dbReference type="Proteomes" id="UP000441399"/>
    </source>
</evidence>
<sequence>MKLHTTMPILLGTLALSACIDTDLPTNDPQPMQANVGFNLLTGADITLARFNNGQFDTLETTRSTDSGNYAAQGTFSFDVTSLDDNTWYLLSATGGQEKDVDLDGILDTSSTENQGTLHTLSKGAWLKAQCGAHISLATELAYQAVKSALSTSIDNDTLTGELDDQAIKLLGDSSMTAADLLAFDPKSDYLTLDPTVRQRFESAQQFILNGSSANLAFLPTLGYQTIGTDDEYESVMSADGSEIYTIEGKNIIITHLDTLARETISGDSVTGSDSEYLTYNPTDNKLYTSNRFGGLNSYDITSRSYDGIILEAYTANDSVYCAQTSTLFVASDDNLYAWNTTDSTLQTYALAGDSDAIDSNADCSELYLMQNDTVVVFATGTSTIANTYALSEEALKAISSADNSELYLATGDGFTVINRTDGSTSVYASPDEMDVYDITPSKHADQYYAISEQHVFLFDVTTKTYTSDTPVINNPNEEYSYNGLYIADKDQLILSYPTRIANIYSGRDITVKSIDVAEGSIENLLVNHDQTHLYFKSNKNELFEYSLANETIRQTTIASRYYNFVEDIDNNQLIAPSKTDGVDFIDTDTLAVNNNATDELAGESRSIEIAANQGLFFLGKNDTDSIDIFDTATQTFIERINDTCDHTWGVKLEYAEALNTLFYSCNSYQRVHAYHVVNKTNEEYDLLHTGSALTYNAEENRLYIGGYQEFTVIDLDTNTYITQQRSRTIFTVTPFDGTDWVLTGGNNGIFANNLVTQASVQLYVDFANKFEIVGDDLYLGGSGNGVVQLDLSDLR</sequence>
<gene>
    <name evidence="2" type="ORF">OPDIPICF_04835</name>
</gene>
<dbReference type="AlphaFoldDB" id="A0A5S9QP60"/>
<dbReference type="InterPro" id="IPR011044">
    <property type="entry name" value="Quino_amine_DH_bsu"/>
</dbReference>
<protein>
    <submittedName>
        <fullName evidence="2">Uncharacterized protein</fullName>
    </submittedName>
</protein>
<keyword evidence="1" id="KW-0732">Signal</keyword>
<dbReference type="Gene3D" id="2.130.10.10">
    <property type="entry name" value="YVTN repeat-like/Quinoprotein amine dehydrogenase"/>
    <property type="match status" value="2"/>
</dbReference>
<dbReference type="SUPFAM" id="SSF82171">
    <property type="entry name" value="DPP6 N-terminal domain-like"/>
    <property type="match status" value="1"/>
</dbReference>
<dbReference type="InterPro" id="IPR015943">
    <property type="entry name" value="WD40/YVTN_repeat-like_dom_sf"/>
</dbReference>
<dbReference type="Proteomes" id="UP000441399">
    <property type="component" value="Unassembled WGS sequence"/>
</dbReference>
<evidence type="ECO:0000313" key="2">
    <source>
        <dbReference type="EMBL" id="CAA0120992.1"/>
    </source>
</evidence>
<feature type="chain" id="PRO_5025023496" evidence="1">
    <location>
        <begin position="19"/>
        <end position="796"/>
    </location>
</feature>
<organism evidence="2 3">
    <name type="scientific">BD1-7 clade bacterium</name>
    <dbReference type="NCBI Taxonomy" id="2029982"/>
    <lineage>
        <taxon>Bacteria</taxon>
        <taxon>Pseudomonadati</taxon>
        <taxon>Pseudomonadota</taxon>
        <taxon>Gammaproteobacteria</taxon>
        <taxon>Cellvibrionales</taxon>
        <taxon>Spongiibacteraceae</taxon>
        <taxon>BD1-7 clade</taxon>
    </lineage>
</organism>
<proteinExistence type="predicted"/>